<reference evidence="4" key="2">
    <citation type="submission" date="2023-06" db="EMBL/GenBank/DDBJ databases">
        <authorList>
            <consortium name="Lawrence Berkeley National Laboratory"/>
            <person name="Haridas S."/>
            <person name="Hensen N."/>
            <person name="Bonometti L."/>
            <person name="Westerberg I."/>
            <person name="Brannstrom I.O."/>
            <person name="Guillou S."/>
            <person name="Cros-Aarteil S."/>
            <person name="Calhoun S."/>
            <person name="Kuo A."/>
            <person name="Mondo S."/>
            <person name="Pangilinan J."/>
            <person name="Riley R."/>
            <person name="Labutti K."/>
            <person name="Andreopoulos B."/>
            <person name="Lipzen A."/>
            <person name="Chen C."/>
            <person name="Yanf M."/>
            <person name="Daum C."/>
            <person name="Ng V."/>
            <person name="Clum A."/>
            <person name="Steindorff A."/>
            <person name="Ohm R."/>
            <person name="Martin F."/>
            <person name="Silar P."/>
            <person name="Natvig D."/>
            <person name="Lalanne C."/>
            <person name="Gautier V."/>
            <person name="Ament-Velasquez S.L."/>
            <person name="Kruys A."/>
            <person name="Hutchinson M.I."/>
            <person name="Powell A.J."/>
            <person name="Barry K."/>
            <person name="Miller A.N."/>
            <person name="Grigoriev I.V."/>
            <person name="Debuchy R."/>
            <person name="Gladieux P."/>
            <person name="Thoren M.H."/>
            <person name="Johannesson H."/>
        </authorList>
    </citation>
    <scope>NUCLEOTIDE SEQUENCE</scope>
    <source>
        <strain evidence="4">CBS 118394</strain>
    </source>
</reference>
<feature type="region of interest" description="Disordered" evidence="1">
    <location>
        <begin position="247"/>
        <end position="271"/>
    </location>
</feature>
<sequence>MRNAKMLHLSVLVLIVGVPSARADWWDDFSNNIATDLAPFLSLFGEQITKQYLSESVSIFDYIIFALAPMGIMTAVVSVMRVCDSPSLRALIGRAQEGGGNVEAEPCSSTSWDVCELFNNGGIARVFGRPRTIEIAHDPSKDAAEDGGINTFADYITTTRGKEWRKRGVELGGNNPELKFTQLFAPNLSLNIGIKPRNRGVAAVVALLGFSLQAGVVAFAAIVTYHFRWETEDKIAEPVRISHVCDGAQTNTSSQGRTSSNPVKASRRCTGSNPEGRLLGITTSIWLHTATAEALSASEVWPVVACSVLDFIIQFVGLRGIRPTISVAQLSIISVVCAARTGLRIRRLEPADILLDEPESGVVGHELDWLTINIGEAELNTALEAEPGITLTPGVKPTYLWLFSGSSNPGDDEVMTADTSVGSEFEAVTANTSSERESPSEVTGHCDPQLNVAQRLLRYRGRLATLTASASSLPINLPVTSALDIHMVQVRRVAQSLWVAIHKLVCAIAMPNVCGKRPIEEVTWNAKCTIMRTAMLTDDHQRTNSEDGNTGTTCHSAPVTLTLGELSPWRMAENRRWKFRAREDMEAILDFVGVVS</sequence>
<keyword evidence="2" id="KW-0472">Membrane</keyword>
<evidence type="ECO:0000256" key="2">
    <source>
        <dbReference type="SAM" id="Phobius"/>
    </source>
</evidence>
<evidence type="ECO:0000313" key="4">
    <source>
        <dbReference type="EMBL" id="KAK3316787.1"/>
    </source>
</evidence>
<evidence type="ECO:0000256" key="1">
    <source>
        <dbReference type="SAM" id="MobiDB-lite"/>
    </source>
</evidence>
<comment type="caution">
    <text evidence="4">The sequence shown here is derived from an EMBL/GenBank/DDBJ whole genome shotgun (WGS) entry which is preliminary data.</text>
</comment>
<dbReference type="AlphaFoldDB" id="A0AAE0M2I9"/>
<keyword evidence="2" id="KW-0812">Transmembrane</keyword>
<organism evidence="4 5">
    <name type="scientific">Apodospora peruviana</name>
    <dbReference type="NCBI Taxonomy" id="516989"/>
    <lineage>
        <taxon>Eukaryota</taxon>
        <taxon>Fungi</taxon>
        <taxon>Dikarya</taxon>
        <taxon>Ascomycota</taxon>
        <taxon>Pezizomycotina</taxon>
        <taxon>Sordariomycetes</taxon>
        <taxon>Sordariomycetidae</taxon>
        <taxon>Sordariales</taxon>
        <taxon>Lasiosphaeriaceae</taxon>
        <taxon>Apodospora</taxon>
    </lineage>
</organism>
<feature type="signal peptide" evidence="3">
    <location>
        <begin position="1"/>
        <end position="23"/>
    </location>
</feature>
<dbReference type="EMBL" id="JAUEDM010000005">
    <property type="protein sequence ID" value="KAK3316787.1"/>
    <property type="molecule type" value="Genomic_DNA"/>
</dbReference>
<keyword evidence="2" id="KW-1133">Transmembrane helix</keyword>
<keyword evidence="3" id="KW-0732">Signal</keyword>
<reference evidence="4" key="1">
    <citation type="journal article" date="2023" name="Mol. Phylogenet. Evol.">
        <title>Genome-scale phylogeny and comparative genomics of the fungal order Sordariales.</title>
        <authorList>
            <person name="Hensen N."/>
            <person name="Bonometti L."/>
            <person name="Westerberg I."/>
            <person name="Brannstrom I.O."/>
            <person name="Guillou S."/>
            <person name="Cros-Aarteil S."/>
            <person name="Calhoun S."/>
            <person name="Haridas S."/>
            <person name="Kuo A."/>
            <person name="Mondo S."/>
            <person name="Pangilinan J."/>
            <person name="Riley R."/>
            <person name="LaButti K."/>
            <person name="Andreopoulos B."/>
            <person name="Lipzen A."/>
            <person name="Chen C."/>
            <person name="Yan M."/>
            <person name="Daum C."/>
            <person name="Ng V."/>
            <person name="Clum A."/>
            <person name="Steindorff A."/>
            <person name="Ohm R.A."/>
            <person name="Martin F."/>
            <person name="Silar P."/>
            <person name="Natvig D.O."/>
            <person name="Lalanne C."/>
            <person name="Gautier V."/>
            <person name="Ament-Velasquez S.L."/>
            <person name="Kruys A."/>
            <person name="Hutchinson M.I."/>
            <person name="Powell A.J."/>
            <person name="Barry K."/>
            <person name="Miller A.N."/>
            <person name="Grigoriev I.V."/>
            <person name="Debuchy R."/>
            <person name="Gladieux P."/>
            <person name="Hiltunen Thoren M."/>
            <person name="Johannesson H."/>
        </authorList>
    </citation>
    <scope>NUCLEOTIDE SEQUENCE</scope>
    <source>
        <strain evidence="4">CBS 118394</strain>
    </source>
</reference>
<feature type="compositionally biased region" description="Polar residues" evidence="1">
    <location>
        <begin position="248"/>
        <end position="271"/>
    </location>
</feature>
<feature type="transmembrane region" description="Helical" evidence="2">
    <location>
        <begin position="201"/>
        <end position="227"/>
    </location>
</feature>
<dbReference type="Proteomes" id="UP001283341">
    <property type="component" value="Unassembled WGS sequence"/>
</dbReference>
<name>A0AAE0M2I9_9PEZI</name>
<feature type="transmembrane region" description="Helical" evidence="2">
    <location>
        <begin position="59"/>
        <end position="80"/>
    </location>
</feature>
<feature type="chain" id="PRO_5042115564" evidence="3">
    <location>
        <begin position="24"/>
        <end position="596"/>
    </location>
</feature>
<proteinExistence type="predicted"/>
<gene>
    <name evidence="4" type="ORF">B0H66DRAFT_626284</name>
</gene>
<accession>A0AAE0M2I9</accession>
<protein>
    <submittedName>
        <fullName evidence="4">Uncharacterized protein</fullName>
    </submittedName>
</protein>
<evidence type="ECO:0000256" key="3">
    <source>
        <dbReference type="SAM" id="SignalP"/>
    </source>
</evidence>
<keyword evidence="5" id="KW-1185">Reference proteome</keyword>
<evidence type="ECO:0000313" key="5">
    <source>
        <dbReference type="Proteomes" id="UP001283341"/>
    </source>
</evidence>